<dbReference type="SUPFAM" id="SSF52540">
    <property type="entry name" value="P-loop containing nucleoside triphosphate hydrolases"/>
    <property type="match status" value="1"/>
</dbReference>
<dbReference type="EMBL" id="LN887519">
    <property type="protein sequence ID" value="CUR40177.1"/>
    <property type="molecule type" value="Genomic_DNA"/>
</dbReference>
<dbReference type="InterPro" id="IPR049945">
    <property type="entry name" value="AAA_22"/>
</dbReference>
<evidence type="ECO:0000313" key="3">
    <source>
        <dbReference type="Proteomes" id="UP000235484"/>
    </source>
</evidence>
<organism evidence="2 3">
    <name type="scientific">Limosilactobacillus reuteri</name>
    <name type="common">Lactobacillus reuteri</name>
    <dbReference type="NCBI Taxonomy" id="1598"/>
    <lineage>
        <taxon>Bacteria</taxon>
        <taxon>Bacillati</taxon>
        <taxon>Bacillota</taxon>
        <taxon>Bacilli</taxon>
        <taxon>Lactobacillales</taxon>
        <taxon>Lactobacillaceae</taxon>
        <taxon>Limosilactobacillus</taxon>
    </lineage>
</organism>
<dbReference type="InterPro" id="IPR027417">
    <property type="entry name" value="P-loop_NTPase"/>
</dbReference>
<accession>A0A0U5JQG4</accession>
<dbReference type="PANTHER" id="PTHR34301:SF8">
    <property type="entry name" value="ATPASE DOMAIN-CONTAINING PROTEIN"/>
    <property type="match status" value="1"/>
</dbReference>
<evidence type="ECO:0000259" key="1">
    <source>
        <dbReference type="SMART" id="SM00382"/>
    </source>
</evidence>
<gene>
    <name evidence="2" type="ORF">LRLP16767_LR202_00233</name>
</gene>
<dbReference type="Gene3D" id="3.40.50.300">
    <property type="entry name" value="P-loop containing nucleotide triphosphate hydrolases"/>
    <property type="match status" value="1"/>
</dbReference>
<dbReference type="Proteomes" id="UP000235484">
    <property type="component" value="Unassembled WGS sequence"/>
</dbReference>
<dbReference type="InterPro" id="IPR003593">
    <property type="entry name" value="AAA+_ATPase"/>
</dbReference>
<dbReference type="RefSeq" id="WP_102815866.1">
    <property type="nucleotide sequence ID" value="NZ_LN887519.1"/>
</dbReference>
<protein>
    <recommendedName>
        <fullName evidence="1">AAA+ ATPase domain-containing protein</fullName>
    </recommendedName>
</protein>
<proteinExistence type="predicted"/>
<dbReference type="PANTHER" id="PTHR34301">
    <property type="entry name" value="DNA-BINDING PROTEIN-RELATED"/>
    <property type="match status" value="1"/>
</dbReference>
<evidence type="ECO:0000313" key="2">
    <source>
        <dbReference type="EMBL" id="CUR40177.1"/>
    </source>
</evidence>
<dbReference type="SMART" id="SM00382">
    <property type="entry name" value="AAA"/>
    <property type="match status" value="1"/>
</dbReference>
<dbReference type="AlphaFoldDB" id="A0A0U5JQG4"/>
<dbReference type="GO" id="GO:0016887">
    <property type="term" value="F:ATP hydrolysis activity"/>
    <property type="evidence" value="ECO:0007669"/>
    <property type="project" value="InterPro"/>
</dbReference>
<dbReference type="Pfam" id="PF13401">
    <property type="entry name" value="AAA_22"/>
    <property type="match status" value="1"/>
</dbReference>
<sequence length="373" mass="42560">MKNPFNPSFGIQPTVLLDREEVQSKLVKDIKALDTPYRTTLIYGNRGVGKTVFMNSVGKQIDQDPTWITIHLIIGDNMVGRLAEMIYQQSTNKIKKVFNQLSDINFEIGGLGLKFTLNDKQTSNYQLVLKKMLKILDKNNQKVLVMIDEAQEVTGMVELASVYQVMISEGLPISIIMTGLPKNVQELQNNHVLTFLLRSGRISPSPLNYYDIRAQYQQALKVRDPEISPEVVRRAALLSDGYAYAFQLLGYLLWESPDKHITMKTIDSIQPEYQAQLSRNAYSKMLEELSIMDQQFVITMAKASEYPVSTSCLRTKLKKKPGYIGMYRRRLIDSQLITPAGYGKLKFTLPLFKQFLLDDGQYLVNYTPFVKLS</sequence>
<feature type="domain" description="AAA+ ATPase" evidence="1">
    <location>
        <begin position="36"/>
        <end position="203"/>
    </location>
</feature>
<name>A0A0U5JQG4_LIMRT</name>
<reference evidence="3" key="1">
    <citation type="submission" date="2015-10" db="EMBL/GenBank/DDBJ databases">
        <authorList>
            <person name="Crossman L.C."/>
        </authorList>
    </citation>
    <scope>NUCLEOTIDE SEQUENCE [LARGE SCALE GENOMIC DNA]</scope>
    <source>
        <strain evidence="3">20-2</strain>
    </source>
</reference>